<dbReference type="AlphaFoldDB" id="A0A2N9J243"/>
<sequence>MKRKISDGGSGDGDLDPADLVDNKRGKGEGSGKTKRKVNGSGLRNRDRTISGLDLPHAEVRAGCAALNTEESITNLDQSPSETMKSPSGEPTGTDPMELMMKIVAKLAVCAKTFPRCVGLGWFTNEEICTALANLALMVALQVYKF</sequence>
<evidence type="ECO:0000256" key="1">
    <source>
        <dbReference type="SAM" id="MobiDB-lite"/>
    </source>
</evidence>
<protein>
    <submittedName>
        <fullName evidence="2">Uncharacterized protein</fullName>
    </submittedName>
</protein>
<dbReference type="EMBL" id="OIVN01006337">
    <property type="protein sequence ID" value="SPD30868.1"/>
    <property type="molecule type" value="Genomic_DNA"/>
</dbReference>
<reference evidence="2" key="1">
    <citation type="submission" date="2018-02" db="EMBL/GenBank/DDBJ databases">
        <authorList>
            <person name="Cohen D.B."/>
            <person name="Kent A.D."/>
        </authorList>
    </citation>
    <scope>NUCLEOTIDE SEQUENCE</scope>
</reference>
<feature type="region of interest" description="Disordered" evidence="1">
    <location>
        <begin position="71"/>
        <end position="96"/>
    </location>
</feature>
<proteinExistence type="predicted"/>
<name>A0A2N9J243_FAGSY</name>
<accession>A0A2N9J243</accession>
<evidence type="ECO:0000313" key="2">
    <source>
        <dbReference type="EMBL" id="SPD30868.1"/>
    </source>
</evidence>
<gene>
    <name evidence="2" type="ORF">FSB_LOCUS58750</name>
</gene>
<feature type="region of interest" description="Disordered" evidence="1">
    <location>
        <begin position="1"/>
        <end position="54"/>
    </location>
</feature>
<feature type="compositionally biased region" description="Polar residues" evidence="1">
    <location>
        <begin position="71"/>
        <end position="91"/>
    </location>
</feature>
<organism evidence="2">
    <name type="scientific">Fagus sylvatica</name>
    <name type="common">Beechnut</name>
    <dbReference type="NCBI Taxonomy" id="28930"/>
    <lineage>
        <taxon>Eukaryota</taxon>
        <taxon>Viridiplantae</taxon>
        <taxon>Streptophyta</taxon>
        <taxon>Embryophyta</taxon>
        <taxon>Tracheophyta</taxon>
        <taxon>Spermatophyta</taxon>
        <taxon>Magnoliopsida</taxon>
        <taxon>eudicotyledons</taxon>
        <taxon>Gunneridae</taxon>
        <taxon>Pentapetalae</taxon>
        <taxon>rosids</taxon>
        <taxon>fabids</taxon>
        <taxon>Fagales</taxon>
        <taxon>Fagaceae</taxon>
        <taxon>Fagus</taxon>
    </lineage>
</organism>
<feature type="compositionally biased region" description="Basic and acidic residues" evidence="1">
    <location>
        <begin position="21"/>
        <end position="32"/>
    </location>
</feature>